<name>A0ABW3IIL6_9FLAO</name>
<sequence>MTKRILYIGNNLTNPTFTATYISFFSEALKEEGYEVKTASGKDNKILRLTDMLNLIWHNRNQTDLVLIDTYGAQNFYYAYSTAKLCYRLDLPYIPILHGGNLPERLKDSKDLSAELFGKAFVNIAPSHFLHDAFKAEGFDNVQIIPNSIVLRNYPFKERQRFDPRLLWVRRFQERYNPLMALKVYEKLYQKYPGARLCMVGPEKDGSLSRCKKYAKKNNLPVYFPGKMKKEAWSSLSVDYDFFINTTDVDNTPISVIEAMGLGLPVVSTNVGGMPNLINDPHDGVLVPQNDETAMTQALEELLENQEKTNAIALAARRKVEEFDWEKVKEQWNEVLSSVPSHTSLQ</sequence>
<dbReference type="PANTHER" id="PTHR12526">
    <property type="entry name" value="GLYCOSYLTRANSFERASE"/>
    <property type="match status" value="1"/>
</dbReference>
<dbReference type="CDD" id="cd03801">
    <property type="entry name" value="GT4_PimA-like"/>
    <property type="match status" value="1"/>
</dbReference>
<evidence type="ECO:0000313" key="2">
    <source>
        <dbReference type="EMBL" id="MFD0977962.1"/>
    </source>
</evidence>
<keyword evidence="3" id="KW-1185">Reference proteome</keyword>
<dbReference type="InterPro" id="IPR001296">
    <property type="entry name" value="Glyco_trans_1"/>
</dbReference>
<comment type="caution">
    <text evidence="2">The sequence shown here is derived from an EMBL/GenBank/DDBJ whole genome shotgun (WGS) entry which is preliminary data.</text>
</comment>
<dbReference type="Gene3D" id="3.40.50.2000">
    <property type="entry name" value="Glycogen Phosphorylase B"/>
    <property type="match status" value="2"/>
</dbReference>
<feature type="domain" description="Glycosyl transferase family 1" evidence="1">
    <location>
        <begin position="163"/>
        <end position="318"/>
    </location>
</feature>
<reference evidence="3" key="1">
    <citation type="journal article" date="2019" name="Int. J. Syst. Evol. Microbiol.">
        <title>The Global Catalogue of Microorganisms (GCM) 10K type strain sequencing project: providing services to taxonomists for standard genome sequencing and annotation.</title>
        <authorList>
            <consortium name="The Broad Institute Genomics Platform"/>
            <consortium name="The Broad Institute Genome Sequencing Center for Infectious Disease"/>
            <person name="Wu L."/>
            <person name="Ma J."/>
        </authorList>
    </citation>
    <scope>NUCLEOTIDE SEQUENCE [LARGE SCALE GENOMIC DNA]</scope>
    <source>
        <strain evidence="3">CCUG 60898</strain>
    </source>
</reference>
<dbReference type="Pfam" id="PF00534">
    <property type="entry name" value="Glycos_transf_1"/>
    <property type="match status" value="1"/>
</dbReference>
<evidence type="ECO:0000259" key="1">
    <source>
        <dbReference type="Pfam" id="PF00534"/>
    </source>
</evidence>
<keyword evidence="2" id="KW-0328">Glycosyltransferase</keyword>
<keyword evidence="2" id="KW-0808">Transferase</keyword>
<evidence type="ECO:0000313" key="3">
    <source>
        <dbReference type="Proteomes" id="UP001597100"/>
    </source>
</evidence>
<protein>
    <submittedName>
        <fullName evidence="2">Glycosyltransferase family 4 protein</fullName>
        <ecNumber evidence="2">2.4.-.-</ecNumber>
    </submittedName>
</protein>
<dbReference type="PANTHER" id="PTHR12526:SF630">
    <property type="entry name" value="GLYCOSYLTRANSFERASE"/>
    <property type="match status" value="1"/>
</dbReference>
<accession>A0ABW3IIL6</accession>
<organism evidence="2 3">
    <name type="scientific">Salinimicrobium gaetbulicola</name>
    <dbReference type="NCBI Taxonomy" id="999702"/>
    <lineage>
        <taxon>Bacteria</taxon>
        <taxon>Pseudomonadati</taxon>
        <taxon>Bacteroidota</taxon>
        <taxon>Flavobacteriia</taxon>
        <taxon>Flavobacteriales</taxon>
        <taxon>Flavobacteriaceae</taxon>
        <taxon>Salinimicrobium</taxon>
    </lineage>
</organism>
<dbReference type="GO" id="GO:0016757">
    <property type="term" value="F:glycosyltransferase activity"/>
    <property type="evidence" value="ECO:0007669"/>
    <property type="project" value="UniProtKB-KW"/>
</dbReference>
<dbReference type="EMBL" id="JBHTJP010000035">
    <property type="protein sequence ID" value="MFD0977962.1"/>
    <property type="molecule type" value="Genomic_DNA"/>
</dbReference>
<dbReference type="RefSeq" id="WP_380740680.1">
    <property type="nucleotide sequence ID" value="NZ_JBHTJP010000035.1"/>
</dbReference>
<dbReference type="EC" id="2.4.-.-" evidence="2"/>
<proteinExistence type="predicted"/>
<dbReference type="SUPFAM" id="SSF53756">
    <property type="entry name" value="UDP-Glycosyltransferase/glycogen phosphorylase"/>
    <property type="match status" value="1"/>
</dbReference>
<gene>
    <name evidence="2" type="ORF">ACFQ1G_14285</name>
</gene>
<dbReference type="Proteomes" id="UP001597100">
    <property type="component" value="Unassembled WGS sequence"/>
</dbReference>